<reference evidence="3 4" key="1">
    <citation type="submission" date="2016-10" db="EMBL/GenBank/DDBJ databases">
        <authorList>
            <person name="de Groot N.N."/>
        </authorList>
    </citation>
    <scope>NUCLEOTIDE SEQUENCE [LARGE SCALE GENOMIC DNA]</scope>
    <source>
        <strain evidence="3 4">DSM 22220</strain>
    </source>
</reference>
<dbReference type="Pfam" id="PF07331">
    <property type="entry name" value="TctB"/>
    <property type="match status" value="1"/>
</dbReference>
<dbReference type="STRING" id="591205.SAMN05421538_102260"/>
<keyword evidence="1" id="KW-0472">Membrane</keyword>
<sequence length="147" mass="15283">MQRDWADIWGGAVLALTGLAVAFWAGTRLEFGTLRAMGPGFFPSVLGAGLALLGTAIALPAWRRGAAPVPVRPGDLAAVIAAILIFGFGMDRLGVMLACFLAVLVASIPAPRSGWGWRLALSGIVTALTVAVFVFGLKMGLPLWPDP</sequence>
<feature type="transmembrane region" description="Helical" evidence="1">
    <location>
        <begin position="38"/>
        <end position="59"/>
    </location>
</feature>
<dbReference type="AlphaFoldDB" id="A0A1G6WZ42"/>
<evidence type="ECO:0000313" key="3">
    <source>
        <dbReference type="EMBL" id="SDD71064.1"/>
    </source>
</evidence>
<dbReference type="InterPro" id="IPR009936">
    <property type="entry name" value="DUF1468"/>
</dbReference>
<protein>
    <submittedName>
        <fullName evidence="3">Tripartite tricarboxylate transporter TctB family protein</fullName>
    </submittedName>
</protein>
<keyword evidence="1" id="KW-0812">Transmembrane</keyword>
<feature type="domain" description="DUF1468" evidence="2">
    <location>
        <begin position="9"/>
        <end position="142"/>
    </location>
</feature>
<gene>
    <name evidence="3" type="ORF">SAMN05421538_102260</name>
</gene>
<feature type="transmembrane region" description="Helical" evidence="1">
    <location>
        <begin position="6"/>
        <end position="26"/>
    </location>
</feature>
<keyword evidence="1" id="KW-1133">Transmembrane helix</keyword>
<organism evidence="3 4">
    <name type="scientific">Paracoccus isoporae</name>
    <dbReference type="NCBI Taxonomy" id="591205"/>
    <lineage>
        <taxon>Bacteria</taxon>
        <taxon>Pseudomonadati</taxon>
        <taxon>Pseudomonadota</taxon>
        <taxon>Alphaproteobacteria</taxon>
        <taxon>Rhodobacterales</taxon>
        <taxon>Paracoccaceae</taxon>
        <taxon>Paracoccus</taxon>
    </lineage>
</organism>
<accession>A0A1G6WZ42</accession>
<dbReference type="Proteomes" id="UP000199344">
    <property type="component" value="Unassembled WGS sequence"/>
</dbReference>
<keyword evidence="4" id="KW-1185">Reference proteome</keyword>
<evidence type="ECO:0000313" key="4">
    <source>
        <dbReference type="Proteomes" id="UP000199344"/>
    </source>
</evidence>
<dbReference type="OrthoDB" id="5186924at2"/>
<proteinExistence type="predicted"/>
<feature type="transmembrane region" description="Helical" evidence="1">
    <location>
        <begin position="79"/>
        <end position="105"/>
    </location>
</feature>
<dbReference type="EMBL" id="FNAH01000002">
    <property type="protein sequence ID" value="SDD71064.1"/>
    <property type="molecule type" value="Genomic_DNA"/>
</dbReference>
<evidence type="ECO:0000256" key="1">
    <source>
        <dbReference type="SAM" id="Phobius"/>
    </source>
</evidence>
<name>A0A1G6WZ42_9RHOB</name>
<feature type="transmembrane region" description="Helical" evidence="1">
    <location>
        <begin position="117"/>
        <end position="137"/>
    </location>
</feature>
<dbReference type="RefSeq" id="WP_090521410.1">
    <property type="nucleotide sequence ID" value="NZ_FNAH01000002.1"/>
</dbReference>
<evidence type="ECO:0000259" key="2">
    <source>
        <dbReference type="Pfam" id="PF07331"/>
    </source>
</evidence>